<feature type="domain" description="DUF4426" evidence="2">
    <location>
        <begin position="33"/>
        <end position="153"/>
    </location>
</feature>
<dbReference type="InterPro" id="IPR025218">
    <property type="entry name" value="DUF4426"/>
</dbReference>
<evidence type="ECO:0000313" key="3">
    <source>
        <dbReference type="EMBL" id="SEI51601.1"/>
    </source>
</evidence>
<gene>
    <name evidence="3" type="ORF">SAMN05421831_103134</name>
</gene>
<name>A0A1H6R724_9GAMM</name>
<dbReference type="Proteomes" id="UP000242999">
    <property type="component" value="Unassembled WGS sequence"/>
</dbReference>
<reference evidence="4" key="1">
    <citation type="submission" date="2016-10" db="EMBL/GenBank/DDBJ databases">
        <authorList>
            <person name="Varghese N."/>
            <person name="Submissions S."/>
        </authorList>
    </citation>
    <scope>NUCLEOTIDE SEQUENCE [LARGE SCALE GENOMIC DNA]</scope>
    <source>
        <strain evidence="4">DSM 7165</strain>
    </source>
</reference>
<evidence type="ECO:0000313" key="4">
    <source>
        <dbReference type="Proteomes" id="UP000242999"/>
    </source>
</evidence>
<keyword evidence="4" id="KW-1185">Reference proteome</keyword>
<dbReference type="Gene3D" id="2.60.40.3340">
    <property type="entry name" value="Domain of unknown function DUF4426"/>
    <property type="match status" value="1"/>
</dbReference>
<keyword evidence="1" id="KW-0732">Signal</keyword>
<dbReference type="AlphaFoldDB" id="A0A1H6R724"/>
<evidence type="ECO:0000259" key="2">
    <source>
        <dbReference type="Pfam" id="PF14467"/>
    </source>
</evidence>
<dbReference type="OrthoDB" id="8563353at2"/>
<organism evidence="3 4">
    <name type="scientific">Allopseudospirillum japonicum</name>
    <dbReference type="NCBI Taxonomy" id="64971"/>
    <lineage>
        <taxon>Bacteria</taxon>
        <taxon>Pseudomonadati</taxon>
        <taxon>Pseudomonadota</taxon>
        <taxon>Gammaproteobacteria</taxon>
        <taxon>Oceanospirillales</taxon>
        <taxon>Oceanospirillaceae</taxon>
        <taxon>Allopseudospirillum</taxon>
    </lineage>
</organism>
<dbReference type="RefSeq" id="WP_093308789.1">
    <property type="nucleotide sequence ID" value="NZ_FNYH01000003.1"/>
</dbReference>
<evidence type="ECO:0000256" key="1">
    <source>
        <dbReference type="SAM" id="SignalP"/>
    </source>
</evidence>
<dbReference type="STRING" id="64971.SAMN05421831_103134"/>
<proteinExistence type="predicted"/>
<dbReference type="Pfam" id="PF14467">
    <property type="entry name" value="DUF4426"/>
    <property type="match status" value="1"/>
</dbReference>
<sequence>MIRIHLRSAVLALGMFLLTLVLSAPAHAERMVKHGQYQIHYNTVTTSFLTPEVAQAYGIVRSAYQALLNIAVLRENPDGTTTPVQALVTGEVGNLVEQARPLSFQIVREQNAIYQLATFRFTQDDATRFRLQIRVDPNQPPYELSFIDRFYVDPPKGGAQVSPLIQ</sequence>
<dbReference type="EMBL" id="FNYH01000003">
    <property type="protein sequence ID" value="SEI51601.1"/>
    <property type="molecule type" value="Genomic_DNA"/>
</dbReference>
<feature type="signal peptide" evidence="1">
    <location>
        <begin position="1"/>
        <end position="28"/>
    </location>
</feature>
<accession>A0A1H6R724</accession>
<protein>
    <recommendedName>
        <fullName evidence="2">DUF4426 domain-containing protein</fullName>
    </recommendedName>
</protein>
<feature type="chain" id="PRO_5017448610" description="DUF4426 domain-containing protein" evidence="1">
    <location>
        <begin position="29"/>
        <end position="166"/>
    </location>
</feature>